<proteinExistence type="predicted"/>
<evidence type="ECO:0000313" key="1">
    <source>
        <dbReference type="EMBL" id="QNP42802.1"/>
    </source>
</evidence>
<protein>
    <submittedName>
        <fullName evidence="1">Uncharacterized protein</fullName>
    </submittedName>
</protein>
<name>A0ABX6SYX7_9SPHN</name>
<organism evidence="1 2">
    <name type="scientific">Sphingomonas daechungensis</name>
    <dbReference type="NCBI Taxonomy" id="1176646"/>
    <lineage>
        <taxon>Bacteria</taxon>
        <taxon>Pseudomonadati</taxon>
        <taxon>Pseudomonadota</taxon>
        <taxon>Alphaproteobacteria</taxon>
        <taxon>Sphingomonadales</taxon>
        <taxon>Sphingomonadaceae</taxon>
        <taxon>Sphingomonas</taxon>
    </lineage>
</organism>
<gene>
    <name evidence="1" type="ORF">H9L15_12020</name>
</gene>
<evidence type="ECO:0000313" key="2">
    <source>
        <dbReference type="Proteomes" id="UP000516134"/>
    </source>
</evidence>
<keyword evidence="2" id="KW-1185">Reference proteome</keyword>
<dbReference type="RefSeq" id="WP_187714234.1">
    <property type="nucleotide sequence ID" value="NZ_CP060780.1"/>
</dbReference>
<accession>A0ABX6SYX7</accession>
<dbReference type="Proteomes" id="UP000516134">
    <property type="component" value="Chromosome"/>
</dbReference>
<sequence length="73" mass="8553">MKFWTLQTRVLEMLCDDLGVELMMPPAKAVDRRGFLARDFYANDATHANHFYGELLLREIETRFTEDKTRGEA</sequence>
<reference evidence="1 2" key="1">
    <citation type="submission" date="2020-08" db="EMBL/GenBank/DDBJ databases">
        <title>Genome sequence of Sphingomonas daechungensis KACC 18115T.</title>
        <authorList>
            <person name="Hyun D.-W."/>
            <person name="Bae J.-W."/>
        </authorList>
    </citation>
    <scope>NUCLEOTIDE SEQUENCE [LARGE SCALE GENOMIC DNA]</scope>
    <source>
        <strain evidence="1 2">KACC 18115</strain>
    </source>
</reference>
<dbReference type="EMBL" id="CP060780">
    <property type="protein sequence ID" value="QNP42802.1"/>
    <property type="molecule type" value="Genomic_DNA"/>
</dbReference>